<dbReference type="GO" id="GO:0004672">
    <property type="term" value="F:protein kinase activity"/>
    <property type="evidence" value="ECO:0007669"/>
    <property type="project" value="InterPro"/>
</dbReference>
<dbReference type="OrthoDB" id="1915767at2759"/>
<dbReference type="InterPro" id="IPR001245">
    <property type="entry name" value="Ser-Thr/Tyr_kinase_cat_dom"/>
</dbReference>
<sequence length="563" mass="61984">MVKEERCKGSLEVKSGFVNILVMGCFIVLRCKKKIYEHFVGKKPVNVKEKPSTSLPEAKLREPSLQSAPPSFKSRAKHVQSVTGVNNSRARALSAPSSLHLADQEAFAMIESEEQDDFKNRGMVANDQRFSNPLPLPLPYPQSSSNLKNAGSFNGRGPIPTSGPLPLPPLGGGGLRNFSFDEISAACQHFSVDRCVSEGISSAVYKASFGDDSRKLEATVTRLLPSSQGLKEFVNEVSTIASLQHPQLCKLLGFHAREGSEHRMLVYERLFHGSLDRLLYGRSDGPSIDWCTRMKVALCAAKGLVYLHEEGPFQAMYNEFSTANIQVDKDFTAKLSGYGCVSYNPDVEISNSSVATGNLSVETLERGWLTPKSNVWSFGIVLLELLTGRKNYDSRHPKEERNIVKWSRPFLADDCRLSLIIDARIKARVPPKAARIVADIVLKCLQKDPSERPTMRAIVESLKSVQDMKYPCRFPLQEPSVVAGKPMLKSPSFNGITPPVQLLNISSSPPSRIQPSVSSPRSSLSMLHPPQTCSSTLSMEDNQISVIKKLSAPAPRWPGVEGF</sequence>
<feature type="domain" description="Protein kinase" evidence="2">
    <location>
        <begin position="190"/>
        <end position="465"/>
    </location>
</feature>
<dbReference type="GO" id="GO:0005524">
    <property type="term" value="F:ATP binding"/>
    <property type="evidence" value="ECO:0007669"/>
    <property type="project" value="InterPro"/>
</dbReference>
<dbReference type="PROSITE" id="PS51257">
    <property type="entry name" value="PROKAR_LIPOPROTEIN"/>
    <property type="match status" value="1"/>
</dbReference>
<organism evidence="3 4">
    <name type="scientific">Dioscorea zingiberensis</name>
    <dbReference type="NCBI Taxonomy" id="325984"/>
    <lineage>
        <taxon>Eukaryota</taxon>
        <taxon>Viridiplantae</taxon>
        <taxon>Streptophyta</taxon>
        <taxon>Embryophyta</taxon>
        <taxon>Tracheophyta</taxon>
        <taxon>Spermatophyta</taxon>
        <taxon>Magnoliopsida</taxon>
        <taxon>Liliopsida</taxon>
        <taxon>Dioscoreales</taxon>
        <taxon>Dioscoreaceae</taxon>
        <taxon>Dioscorea</taxon>
    </lineage>
</organism>
<dbReference type="AlphaFoldDB" id="A0A9D5D6G0"/>
<dbReference type="PROSITE" id="PS50011">
    <property type="entry name" value="PROTEIN_KINASE_DOM"/>
    <property type="match status" value="1"/>
</dbReference>
<evidence type="ECO:0000313" key="4">
    <source>
        <dbReference type="Proteomes" id="UP001085076"/>
    </source>
</evidence>
<reference evidence="3" key="2">
    <citation type="journal article" date="2022" name="Hortic Res">
        <title>The genome of Dioscorea zingiberensis sheds light on the biosynthesis, origin and evolution of the medicinally important diosgenin saponins.</title>
        <authorList>
            <person name="Li Y."/>
            <person name="Tan C."/>
            <person name="Li Z."/>
            <person name="Guo J."/>
            <person name="Li S."/>
            <person name="Chen X."/>
            <person name="Wang C."/>
            <person name="Dai X."/>
            <person name="Yang H."/>
            <person name="Song W."/>
            <person name="Hou L."/>
            <person name="Xu J."/>
            <person name="Tong Z."/>
            <person name="Xu A."/>
            <person name="Yuan X."/>
            <person name="Wang W."/>
            <person name="Yang Q."/>
            <person name="Chen L."/>
            <person name="Sun Z."/>
            <person name="Wang K."/>
            <person name="Pan B."/>
            <person name="Chen J."/>
            <person name="Bao Y."/>
            <person name="Liu F."/>
            <person name="Qi X."/>
            <person name="Gang D.R."/>
            <person name="Wen J."/>
            <person name="Li J."/>
        </authorList>
    </citation>
    <scope>NUCLEOTIDE SEQUENCE</scope>
    <source>
        <strain evidence="3">Dzin_1.0</strain>
    </source>
</reference>
<name>A0A9D5D6G0_9LILI</name>
<gene>
    <name evidence="3" type="ORF">J5N97_003775</name>
</gene>
<accession>A0A9D5D6G0</accession>
<dbReference type="PANTHER" id="PTHR45621">
    <property type="entry name" value="OS01G0588500 PROTEIN-RELATED"/>
    <property type="match status" value="1"/>
</dbReference>
<reference evidence="3" key="1">
    <citation type="submission" date="2021-03" db="EMBL/GenBank/DDBJ databases">
        <authorList>
            <person name="Li Z."/>
            <person name="Yang C."/>
        </authorList>
    </citation>
    <scope>NUCLEOTIDE SEQUENCE</scope>
    <source>
        <strain evidence="3">Dzin_1.0</strain>
        <tissue evidence="3">Leaf</tissue>
    </source>
</reference>
<feature type="compositionally biased region" description="Low complexity" evidence="1">
    <location>
        <begin position="506"/>
        <end position="530"/>
    </location>
</feature>
<protein>
    <recommendedName>
        <fullName evidence="2">Protein kinase domain-containing protein</fullName>
    </recommendedName>
</protein>
<feature type="region of interest" description="Disordered" evidence="1">
    <location>
        <begin position="141"/>
        <end position="170"/>
    </location>
</feature>
<dbReference type="Gene3D" id="1.10.510.10">
    <property type="entry name" value="Transferase(Phosphotransferase) domain 1"/>
    <property type="match status" value="1"/>
</dbReference>
<dbReference type="InterPro" id="IPR011009">
    <property type="entry name" value="Kinase-like_dom_sf"/>
</dbReference>
<keyword evidence="4" id="KW-1185">Reference proteome</keyword>
<dbReference type="Gene3D" id="3.30.200.20">
    <property type="entry name" value="Phosphorylase Kinase, domain 1"/>
    <property type="match status" value="1"/>
</dbReference>
<evidence type="ECO:0000259" key="2">
    <source>
        <dbReference type="PROSITE" id="PS50011"/>
    </source>
</evidence>
<dbReference type="EMBL" id="JAGGNH010000001">
    <property type="protein sequence ID" value="KAJ0985419.1"/>
    <property type="molecule type" value="Genomic_DNA"/>
</dbReference>
<dbReference type="InterPro" id="IPR050823">
    <property type="entry name" value="Plant_Ser_Thr_Prot_Kinase"/>
</dbReference>
<evidence type="ECO:0000313" key="3">
    <source>
        <dbReference type="EMBL" id="KAJ0985419.1"/>
    </source>
</evidence>
<dbReference type="Proteomes" id="UP001085076">
    <property type="component" value="Miscellaneous, Linkage group lg01"/>
</dbReference>
<feature type="region of interest" description="Disordered" evidence="1">
    <location>
        <begin position="504"/>
        <end position="535"/>
    </location>
</feature>
<dbReference type="Pfam" id="PF07714">
    <property type="entry name" value="PK_Tyr_Ser-Thr"/>
    <property type="match status" value="1"/>
</dbReference>
<dbReference type="InterPro" id="IPR000719">
    <property type="entry name" value="Prot_kinase_dom"/>
</dbReference>
<feature type="region of interest" description="Disordered" evidence="1">
    <location>
        <begin position="47"/>
        <end position="89"/>
    </location>
</feature>
<comment type="caution">
    <text evidence="3">The sequence shown here is derived from an EMBL/GenBank/DDBJ whole genome shotgun (WGS) entry which is preliminary data.</text>
</comment>
<dbReference type="SUPFAM" id="SSF56112">
    <property type="entry name" value="Protein kinase-like (PK-like)"/>
    <property type="match status" value="1"/>
</dbReference>
<proteinExistence type="predicted"/>
<evidence type="ECO:0000256" key="1">
    <source>
        <dbReference type="SAM" id="MobiDB-lite"/>
    </source>
</evidence>